<sequence>MDAAALPTLPTAADVEEAARRLAGQAVVTPLLRHAELDRLTGATVLVKPEVLQVTGSFKFRGAFNRLSRIPAAERARGVVAWSSGNHAQGVAEAARRLGMPATIVMPADAPARKIANTRALGAAVVLYDRATESREEIGGRIAAERGATIVPPFDDVHIIAGQGTVGLEIGRQARELGVAAVDHCLVCCSGGGLATGTALGLHLSHPGARVHTVEPAGFDDFARSLASGRKERNDRSTGSACDALMVQTPGDITLALARRELAPGLAVSDDEAFAAMRFAFDHLKLVVEPGGAVALAALLSGRLPVAGRTVAVVLSGGNVDSALFARVLAG</sequence>
<dbReference type="Pfam" id="PF00291">
    <property type="entry name" value="PALP"/>
    <property type="match status" value="1"/>
</dbReference>
<dbReference type="InterPro" id="IPR000634">
    <property type="entry name" value="Ser/Thr_deHydtase_PyrdxlP-BS"/>
</dbReference>
<dbReference type="CDD" id="cd01562">
    <property type="entry name" value="Thr-dehyd"/>
    <property type="match status" value="1"/>
</dbReference>
<comment type="caution">
    <text evidence="5">The sequence shown here is derived from an EMBL/GenBank/DDBJ whole genome shotgun (WGS) entry which is preliminary data.</text>
</comment>
<feature type="domain" description="Tryptophan synthase beta chain-like PALP" evidence="4">
    <location>
        <begin position="28"/>
        <end position="317"/>
    </location>
</feature>
<dbReference type="Proteomes" id="UP001596456">
    <property type="component" value="Unassembled WGS sequence"/>
</dbReference>
<evidence type="ECO:0000256" key="1">
    <source>
        <dbReference type="ARBA" id="ARBA00001933"/>
    </source>
</evidence>
<accession>A0ABW2KRD8</accession>
<dbReference type="PROSITE" id="PS00165">
    <property type="entry name" value="DEHYDRATASE_SER_THR"/>
    <property type="match status" value="1"/>
</dbReference>
<name>A0ABW2KRD8_9PROT</name>
<evidence type="ECO:0000256" key="3">
    <source>
        <dbReference type="ARBA" id="ARBA00023239"/>
    </source>
</evidence>
<gene>
    <name evidence="5" type="ORF">ACFQPS_00925</name>
</gene>
<comment type="cofactor">
    <cofactor evidence="1">
        <name>pyridoxal 5'-phosphate</name>
        <dbReference type="ChEBI" id="CHEBI:597326"/>
    </cofactor>
</comment>
<keyword evidence="6" id="KW-1185">Reference proteome</keyword>
<dbReference type="InterPro" id="IPR001926">
    <property type="entry name" value="TrpB-like_PALP"/>
</dbReference>
<dbReference type="EMBL" id="JBHTCM010000004">
    <property type="protein sequence ID" value="MFC7331712.1"/>
    <property type="molecule type" value="Genomic_DNA"/>
</dbReference>
<dbReference type="SUPFAM" id="SSF53686">
    <property type="entry name" value="Tryptophan synthase beta subunit-like PLP-dependent enzymes"/>
    <property type="match status" value="1"/>
</dbReference>
<protein>
    <submittedName>
        <fullName evidence="5">Threonine/serine dehydratase</fullName>
    </submittedName>
</protein>
<dbReference type="RefSeq" id="WP_377355654.1">
    <property type="nucleotide sequence ID" value="NZ_JBHTCM010000004.1"/>
</dbReference>
<dbReference type="PANTHER" id="PTHR48078:SF6">
    <property type="entry name" value="L-THREONINE DEHYDRATASE CATABOLIC TDCB"/>
    <property type="match status" value="1"/>
</dbReference>
<dbReference type="PANTHER" id="PTHR48078">
    <property type="entry name" value="THREONINE DEHYDRATASE, MITOCHONDRIAL-RELATED"/>
    <property type="match status" value="1"/>
</dbReference>
<dbReference type="InterPro" id="IPR036052">
    <property type="entry name" value="TrpB-like_PALP_sf"/>
</dbReference>
<evidence type="ECO:0000256" key="2">
    <source>
        <dbReference type="ARBA" id="ARBA00022898"/>
    </source>
</evidence>
<keyword evidence="3" id="KW-0456">Lyase</keyword>
<proteinExistence type="predicted"/>
<evidence type="ECO:0000313" key="5">
    <source>
        <dbReference type="EMBL" id="MFC7331712.1"/>
    </source>
</evidence>
<reference evidence="6" key="1">
    <citation type="journal article" date="2019" name="Int. J. Syst. Evol. Microbiol.">
        <title>The Global Catalogue of Microorganisms (GCM) 10K type strain sequencing project: providing services to taxonomists for standard genome sequencing and annotation.</title>
        <authorList>
            <consortium name="The Broad Institute Genomics Platform"/>
            <consortium name="The Broad Institute Genome Sequencing Center for Infectious Disease"/>
            <person name="Wu L."/>
            <person name="Ma J."/>
        </authorList>
    </citation>
    <scope>NUCLEOTIDE SEQUENCE [LARGE SCALE GENOMIC DNA]</scope>
    <source>
        <strain evidence="6">CGMCC 1.16275</strain>
    </source>
</reference>
<evidence type="ECO:0000259" key="4">
    <source>
        <dbReference type="Pfam" id="PF00291"/>
    </source>
</evidence>
<dbReference type="InterPro" id="IPR050147">
    <property type="entry name" value="Ser/Thr_Dehydratase"/>
</dbReference>
<organism evidence="5 6">
    <name type="scientific">Rhodocista pekingensis</name>
    <dbReference type="NCBI Taxonomy" id="201185"/>
    <lineage>
        <taxon>Bacteria</taxon>
        <taxon>Pseudomonadati</taxon>
        <taxon>Pseudomonadota</taxon>
        <taxon>Alphaproteobacteria</taxon>
        <taxon>Rhodospirillales</taxon>
        <taxon>Azospirillaceae</taxon>
        <taxon>Rhodocista</taxon>
    </lineage>
</organism>
<evidence type="ECO:0000313" key="6">
    <source>
        <dbReference type="Proteomes" id="UP001596456"/>
    </source>
</evidence>
<keyword evidence="2" id="KW-0663">Pyridoxal phosphate</keyword>
<dbReference type="Gene3D" id="3.40.50.1100">
    <property type="match status" value="2"/>
</dbReference>